<dbReference type="GO" id="GO:0009507">
    <property type="term" value="C:chloroplast"/>
    <property type="evidence" value="ECO:0007669"/>
    <property type="project" value="TreeGrafter"/>
</dbReference>
<comment type="function">
    <text evidence="1">Responsible for the release of ribosomes from messenger RNA at the termination of chloroplastic protein biosynthesis.</text>
</comment>
<dbReference type="GO" id="GO:0016020">
    <property type="term" value="C:membrane"/>
    <property type="evidence" value="ECO:0007669"/>
    <property type="project" value="UniProtKB-SubCell"/>
</dbReference>
<comment type="similarity">
    <text evidence="3">Belongs to the RRF family.</text>
</comment>
<dbReference type="Gene3D" id="3.30.1360.40">
    <property type="match status" value="1"/>
</dbReference>
<evidence type="ECO:0000256" key="9">
    <source>
        <dbReference type="ARBA" id="ARBA00032397"/>
    </source>
</evidence>
<name>A0AAP0I6X6_9MAGN</name>
<dbReference type="InterPro" id="IPR036191">
    <property type="entry name" value="RRF_sf"/>
</dbReference>
<dbReference type="InterPro" id="IPR002661">
    <property type="entry name" value="Ribosome_recyc_fac"/>
</dbReference>
<proteinExistence type="inferred from homology"/>
<dbReference type="GO" id="GO:0032544">
    <property type="term" value="P:plastid translation"/>
    <property type="evidence" value="ECO:0007669"/>
    <property type="project" value="TreeGrafter"/>
</dbReference>
<keyword evidence="8" id="KW-0472">Membrane</keyword>
<evidence type="ECO:0000256" key="2">
    <source>
        <dbReference type="ARBA" id="ARBA00004141"/>
    </source>
</evidence>
<evidence type="ECO:0000313" key="12">
    <source>
        <dbReference type="Proteomes" id="UP001417504"/>
    </source>
</evidence>
<keyword evidence="7" id="KW-1133">Transmembrane helix</keyword>
<dbReference type="Pfam" id="PF11744">
    <property type="entry name" value="ALMT"/>
    <property type="match status" value="1"/>
</dbReference>
<dbReference type="AlphaFoldDB" id="A0AAP0I6X6"/>
<dbReference type="Pfam" id="PF01765">
    <property type="entry name" value="RRF"/>
    <property type="match status" value="1"/>
</dbReference>
<gene>
    <name evidence="11" type="ORF">Sjap_017785</name>
</gene>
<evidence type="ECO:0000256" key="4">
    <source>
        <dbReference type="ARBA" id="ARBA00014063"/>
    </source>
</evidence>
<evidence type="ECO:0000256" key="1">
    <source>
        <dbReference type="ARBA" id="ARBA00002952"/>
    </source>
</evidence>
<dbReference type="GO" id="GO:0015743">
    <property type="term" value="P:malate transport"/>
    <property type="evidence" value="ECO:0007669"/>
    <property type="project" value="InterPro"/>
</dbReference>
<dbReference type="SUPFAM" id="SSF55194">
    <property type="entry name" value="Ribosome recycling factor, RRF"/>
    <property type="match status" value="1"/>
</dbReference>
<dbReference type="EMBL" id="JBBNAE010000007">
    <property type="protein sequence ID" value="KAK9109725.1"/>
    <property type="molecule type" value="Genomic_DNA"/>
</dbReference>
<keyword evidence="5" id="KW-0812">Transmembrane</keyword>
<reference evidence="11 12" key="1">
    <citation type="submission" date="2024-01" db="EMBL/GenBank/DDBJ databases">
        <title>Genome assemblies of Stephania.</title>
        <authorList>
            <person name="Yang L."/>
        </authorList>
    </citation>
    <scope>NUCLEOTIDE SEQUENCE [LARGE SCALE GENOMIC DNA]</scope>
    <source>
        <strain evidence="11">QJT</strain>
        <tissue evidence="11">Leaf</tissue>
    </source>
</reference>
<feature type="domain" description="Ribosome recycling factor" evidence="10">
    <location>
        <begin position="43"/>
        <end position="130"/>
    </location>
</feature>
<evidence type="ECO:0000256" key="6">
    <source>
        <dbReference type="ARBA" id="ARBA00022917"/>
    </source>
</evidence>
<dbReference type="Proteomes" id="UP001417504">
    <property type="component" value="Unassembled WGS sequence"/>
</dbReference>
<evidence type="ECO:0000256" key="5">
    <source>
        <dbReference type="ARBA" id="ARBA00022692"/>
    </source>
</evidence>
<keyword evidence="6" id="KW-0648">Protein biosynthesis</keyword>
<dbReference type="InterPro" id="IPR020966">
    <property type="entry name" value="ALMT"/>
</dbReference>
<comment type="subcellular location">
    <subcellularLocation>
        <location evidence="2">Membrane</location>
        <topology evidence="2">Multi-pass membrane protein</topology>
    </subcellularLocation>
</comment>
<dbReference type="PANTHER" id="PTHR20982">
    <property type="entry name" value="RIBOSOME RECYCLING FACTOR"/>
    <property type="match status" value="1"/>
</dbReference>
<dbReference type="InterPro" id="IPR023584">
    <property type="entry name" value="Ribosome_recyc_fac_dom"/>
</dbReference>
<sequence>MRKNNGKMLLTCQWLRAQKPPWVPSAMLMRFFKFSVWFKELTKQTVEYYGTPVNLKSIAQISTPDASSLLIQPYDKSSLKVIEKAIVNSDLGLTPNNDGEVIRLSVPQLTSDRRKELSKVVAKLAEEGKACLIGGLTCVLISVGVCPVWAGEELHNLVATNLEKLGEQ</sequence>
<evidence type="ECO:0000259" key="10">
    <source>
        <dbReference type="Pfam" id="PF01765"/>
    </source>
</evidence>
<evidence type="ECO:0000256" key="3">
    <source>
        <dbReference type="ARBA" id="ARBA00005912"/>
    </source>
</evidence>
<organism evidence="11 12">
    <name type="scientific">Stephania japonica</name>
    <dbReference type="NCBI Taxonomy" id="461633"/>
    <lineage>
        <taxon>Eukaryota</taxon>
        <taxon>Viridiplantae</taxon>
        <taxon>Streptophyta</taxon>
        <taxon>Embryophyta</taxon>
        <taxon>Tracheophyta</taxon>
        <taxon>Spermatophyta</taxon>
        <taxon>Magnoliopsida</taxon>
        <taxon>Ranunculales</taxon>
        <taxon>Menispermaceae</taxon>
        <taxon>Menispermoideae</taxon>
        <taxon>Cissampelideae</taxon>
        <taxon>Stephania</taxon>
    </lineage>
</organism>
<evidence type="ECO:0000313" key="11">
    <source>
        <dbReference type="EMBL" id="KAK9109725.1"/>
    </source>
</evidence>
<evidence type="ECO:0000256" key="8">
    <source>
        <dbReference type="ARBA" id="ARBA00023136"/>
    </source>
</evidence>
<evidence type="ECO:0000256" key="7">
    <source>
        <dbReference type="ARBA" id="ARBA00022989"/>
    </source>
</evidence>
<comment type="caution">
    <text evidence="11">The sequence shown here is derived from an EMBL/GenBank/DDBJ whole genome shotgun (WGS) entry which is preliminary data.</text>
</comment>
<dbReference type="FunFam" id="3.30.1360.40:FF:000001">
    <property type="entry name" value="Ribosome-recycling factor"/>
    <property type="match status" value="1"/>
</dbReference>
<dbReference type="GO" id="GO:0043023">
    <property type="term" value="F:ribosomal large subunit binding"/>
    <property type="evidence" value="ECO:0007669"/>
    <property type="project" value="TreeGrafter"/>
</dbReference>
<accession>A0AAP0I6X6</accession>
<protein>
    <recommendedName>
        <fullName evidence="4">Ribosome-recycling factor, chloroplastic</fullName>
    </recommendedName>
    <alternativeName>
        <fullName evidence="9">Ribosome-releasing factor, chloroplastic</fullName>
    </alternativeName>
</protein>
<dbReference type="PANTHER" id="PTHR20982:SF3">
    <property type="entry name" value="MITOCHONDRIAL RIBOSOME RECYCLING FACTOR PSEUDO 1"/>
    <property type="match status" value="1"/>
</dbReference>
<keyword evidence="12" id="KW-1185">Reference proteome</keyword>